<dbReference type="Proteomes" id="UP000053989">
    <property type="component" value="Unassembled WGS sequence"/>
</dbReference>
<dbReference type="HOGENOM" id="CLU_2980378_0_0_1"/>
<accession>A0A0C2ZXN7</accession>
<dbReference type="InParanoid" id="A0A0C2ZXN7"/>
<name>A0A0C2ZXN7_9AGAM</name>
<reference evidence="2" key="2">
    <citation type="submission" date="2015-01" db="EMBL/GenBank/DDBJ databases">
        <title>Evolutionary Origins and Diversification of the Mycorrhizal Mutualists.</title>
        <authorList>
            <consortium name="DOE Joint Genome Institute"/>
            <consortium name="Mycorrhizal Genomics Consortium"/>
            <person name="Kohler A."/>
            <person name="Kuo A."/>
            <person name="Nagy L.G."/>
            <person name="Floudas D."/>
            <person name="Copeland A."/>
            <person name="Barry K.W."/>
            <person name="Cichocki N."/>
            <person name="Veneault-Fourrey C."/>
            <person name="LaButti K."/>
            <person name="Lindquist E.A."/>
            <person name="Lipzen A."/>
            <person name="Lundell T."/>
            <person name="Morin E."/>
            <person name="Murat C."/>
            <person name="Riley R."/>
            <person name="Ohm R."/>
            <person name="Sun H."/>
            <person name="Tunlid A."/>
            <person name="Henrissat B."/>
            <person name="Grigoriev I.V."/>
            <person name="Hibbett D.S."/>
            <person name="Martin F."/>
        </authorList>
    </citation>
    <scope>NUCLEOTIDE SEQUENCE [LARGE SCALE GENOMIC DNA]</scope>
    <source>
        <strain evidence="2">Foug A</strain>
    </source>
</reference>
<dbReference type="AlphaFoldDB" id="A0A0C2ZXN7"/>
<organism evidence="1 2">
    <name type="scientific">Scleroderma citrinum Foug A</name>
    <dbReference type="NCBI Taxonomy" id="1036808"/>
    <lineage>
        <taxon>Eukaryota</taxon>
        <taxon>Fungi</taxon>
        <taxon>Dikarya</taxon>
        <taxon>Basidiomycota</taxon>
        <taxon>Agaricomycotina</taxon>
        <taxon>Agaricomycetes</taxon>
        <taxon>Agaricomycetidae</taxon>
        <taxon>Boletales</taxon>
        <taxon>Sclerodermatineae</taxon>
        <taxon>Sclerodermataceae</taxon>
        <taxon>Scleroderma</taxon>
    </lineage>
</organism>
<keyword evidence="2" id="KW-1185">Reference proteome</keyword>
<evidence type="ECO:0000313" key="2">
    <source>
        <dbReference type="Proteomes" id="UP000053989"/>
    </source>
</evidence>
<dbReference type="EMBL" id="KN822104">
    <property type="protein sequence ID" value="KIM57222.1"/>
    <property type="molecule type" value="Genomic_DNA"/>
</dbReference>
<evidence type="ECO:0000313" key="1">
    <source>
        <dbReference type="EMBL" id="KIM57222.1"/>
    </source>
</evidence>
<gene>
    <name evidence="1" type="ORF">SCLCIDRAFT_1219686</name>
</gene>
<reference evidence="1 2" key="1">
    <citation type="submission" date="2014-04" db="EMBL/GenBank/DDBJ databases">
        <authorList>
            <consortium name="DOE Joint Genome Institute"/>
            <person name="Kuo A."/>
            <person name="Kohler A."/>
            <person name="Nagy L.G."/>
            <person name="Floudas D."/>
            <person name="Copeland A."/>
            <person name="Barry K.W."/>
            <person name="Cichocki N."/>
            <person name="Veneault-Fourrey C."/>
            <person name="LaButti K."/>
            <person name="Lindquist E.A."/>
            <person name="Lipzen A."/>
            <person name="Lundell T."/>
            <person name="Morin E."/>
            <person name="Murat C."/>
            <person name="Sun H."/>
            <person name="Tunlid A."/>
            <person name="Henrissat B."/>
            <person name="Grigoriev I.V."/>
            <person name="Hibbett D.S."/>
            <person name="Martin F."/>
            <person name="Nordberg H.P."/>
            <person name="Cantor M.N."/>
            <person name="Hua S.X."/>
        </authorList>
    </citation>
    <scope>NUCLEOTIDE SEQUENCE [LARGE SCALE GENOMIC DNA]</scope>
    <source>
        <strain evidence="1 2">Foug A</strain>
    </source>
</reference>
<protein>
    <submittedName>
        <fullName evidence="1">Uncharacterized protein</fullName>
    </submittedName>
</protein>
<proteinExistence type="predicted"/>
<sequence>MTRKSISRPRDISFTRWCLVRRAMITIKKDITMEQQLFWVIGQSHKLTGKTSLPILVL</sequence>